<dbReference type="InterPro" id="IPR017871">
    <property type="entry name" value="ABC_transporter-like_CS"/>
</dbReference>
<feature type="domain" description="ABC transporter" evidence="8">
    <location>
        <begin position="2"/>
        <end position="244"/>
    </location>
</feature>
<comment type="caution">
    <text evidence="9">The sequence shown here is derived from an EMBL/GenBank/DDBJ whole genome shotgun (WGS) entry which is preliminary data.</text>
</comment>
<evidence type="ECO:0000256" key="6">
    <source>
        <dbReference type="ARBA" id="ARBA00022967"/>
    </source>
</evidence>
<keyword evidence="4" id="KW-0547">Nucleotide-binding</keyword>
<dbReference type="SMART" id="SM00382">
    <property type="entry name" value="AAA"/>
    <property type="match status" value="1"/>
</dbReference>
<dbReference type="Gene3D" id="3.40.50.300">
    <property type="entry name" value="P-loop containing nucleotide triphosphate hydrolases"/>
    <property type="match status" value="1"/>
</dbReference>
<dbReference type="Pfam" id="PF00005">
    <property type="entry name" value="ABC_tran"/>
    <property type="match status" value="1"/>
</dbReference>
<dbReference type="InterPro" id="IPR003593">
    <property type="entry name" value="AAA+_ATPase"/>
</dbReference>
<dbReference type="PROSITE" id="PS00211">
    <property type="entry name" value="ABC_TRANSPORTER_1"/>
    <property type="match status" value="1"/>
</dbReference>
<evidence type="ECO:0000256" key="5">
    <source>
        <dbReference type="ARBA" id="ARBA00022840"/>
    </source>
</evidence>
<evidence type="ECO:0000256" key="3">
    <source>
        <dbReference type="ARBA" id="ARBA00022475"/>
    </source>
</evidence>
<evidence type="ECO:0000256" key="7">
    <source>
        <dbReference type="ARBA" id="ARBA00023136"/>
    </source>
</evidence>
<keyword evidence="10" id="KW-1185">Reference proteome</keyword>
<evidence type="ECO:0000256" key="1">
    <source>
        <dbReference type="ARBA" id="ARBA00005417"/>
    </source>
</evidence>
<evidence type="ECO:0000256" key="4">
    <source>
        <dbReference type="ARBA" id="ARBA00022741"/>
    </source>
</evidence>
<dbReference type="RefSeq" id="WP_275633879.1">
    <property type="nucleotide sequence ID" value="NZ_JARGYD010000006.1"/>
</dbReference>
<keyword evidence="5 9" id="KW-0067">ATP-binding</keyword>
<keyword evidence="3" id="KW-1003">Cell membrane</keyword>
<dbReference type="SUPFAM" id="SSF50331">
    <property type="entry name" value="MOP-like"/>
    <property type="match status" value="1"/>
</dbReference>
<name>A0ABV7GVL1_9RHOB</name>
<dbReference type="InterPro" id="IPR047641">
    <property type="entry name" value="ABC_transpr_MalK/UgpC-like"/>
</dbReference>
<dbReference type="InterPro" id="IPR013611">
    <property type="entry name" value="Transp-assoc_OB_typ2"/>
</dbReference>
<comment type="similarity">
    <text evidence="1">Belongs to the ABC transporter superfamily.</text>
</comment>
<dbReference type="InterPro" id="IPR027417">
    <property type="entry name" value="P-loop_NTPase"/>
</dbReference>
<dbReference type="Gene3D" id="2.40.50.100">
    <property type="match status" value="1"/>
</dbReference>
<dbReference type="InterPro" id="IPR008995">
    <property type="entry name" value="Mo/tungstate-bd_C_term_dom"/>
</dbReference>
<dbReference type="PANTHER" id="PTHR43875">
    <property type="entry name" value="MALTODEXTRIN IMPORT ATP-BINDING PROTEIN MSMX"/>
    <property type="match status" value="1"/>
</dbReference>
<keyword evidence="6" id="KW-1278">Translocase</keyword>
<sequence>MISIDDLHVRFNSDKGTVHAVRGVTVNVAAGEFYTLLGPSGCGKTTTLRCLAGLERPTGGRITIGNAVVHDTDRGLTVPTHKRDIGMVFQSYAIWPHLTVFENVAFPLREVRPKIAENVIEDRVRRALELVQLSGYESRPAPFLSGGQQQRLALARAIVREASVVLFDEPLSNLDAKLRAETRLELRNLVKRLGMTALYVTHDQTEALTMADRVAVMRDGEIVQEAPPVEIYQRPNSRFVASFIGQCNFADGTVRSQVNGSGVGVLDSEWGQLRFTAASDAEPGEDVTIALRPENVRLLSDGAGTPEPAPTGEVVETVFLGECVECRVRLGNGDLVARIHPGQAVAVGDRVGVQIAPEDVALLSG</sequence>
<keyword evidence="2" id="KW-0813">Transport</keyword>
<proteinExistence type="inferred from homology"/>
<dbReference type="PROSITE" id="PS50893">
    <property type="entry name" value="ABC_TRANSPORTER_2"/>
    <property type="match status" value="1"/>
</dbReference>
<evidence type="ECO:0000259" key="8">
    <source>
        <dbReference type="PROSITE" id="PS50893"/>
    </source>
</evidence>
<organism evidence="9 10">
    <name type="scientific">Psychromarinibacter halotolerans</name>
    <dbReference type="NCBI Taxonomy" id="1775175"/>
    <lineage>
        <taxon>Bacteria</taxon>
        <taxon>Pseudomonadati</taxon>
        <taxon>Pseudomonadota</taxon>
        <taxon>Alphaproteobacteria</taxon>
        <taxon>Rhodobacterales</taxon>
        <taxon>Paracoccaceae</taxon>
        <taxon>Psychromarinibacter</taxon>
    </lineage>
</organism>
<dbReference type="Proteomes" id="UP001595632">
    <property type="component" value="Unassembled WGS sequence"/>
</dbReference>
<evidence type="ECO:0000313" key="9">
    <source>
        <dbReference type="EMBL" id="MFC3144411.1"/>
    </source>
</evidence>
<reference evidence="10" key="1">
    <citation type="journal article" date="2019" name="Int. J. Syst. Evol. Microbiol.">
        <title>The Global Catalogue of Microorganisms (GCM) 10K type strain sequencing project: providing services to taxonomists for standard genome sequencing and annotation.</title>
        <authorList>
            <consortium name="The Broad Institute Genomics Platform"/>
            <consortium name="The Broad Institute Genome Sequencing Center for Infectious Disease"/>
            <person name="Wu L."/>
            <person name="Ma J."/>
        </authorList>
    </citation>
    <scope>NUCLEOTIDE SEQUENCE [LARGE SCALE GENOMIC DNA]</scope>
    <source>
        <strain evidence="10">KCTC 52366</strain>
    </source>
</reference>
<evidence type="ECO:0000256" key="2">
    <source>
        <dbReference type="ARBA" id="ARBA00022448"/>
    </source>
</evidence>
<keyword evidence="7" id="KW-0472">Membrane</keyword>
<dbReference type="PANTHER" id="PTHR43875:SF15">
    <property type="entry name" value="TREHALOSE IMPORT ATP-BINDING PROTEIN SUGC"/>
    <property type="match status" value="1"/>
</dbReference>
<gene>
    <name evidence="9" type="ORF">ACFOGP_16930</name>
</gene>
<dbReference type="EMBL" id="JBHRTB010000010">
    <property type="protein sequence ID" value="MFC3144411.1"/>
    <property type="molecule type" value="Genomic_DNA"/>
</dbReference>
<dbReference type="Pfam" id="PF08402">
    <property type="entry name" value="TOBE_2"/>
    <property type="match status" value="1"/>
</dbReference>
<protein>
    <submittedName>
        <fullName evidence="9">ABC transporter ATP-binding protein</fullName>
    </submittedName>
</protein>
<dbReference type="InterPro" id="IPR003439">
    <property type="entry name" value="ABC_transporter-like_ATP-bd"/>
</dbReference>
<dbReference type="SUPFAM" id="SSF52540">
    <property type="entry name" value="P-loop containing nucleoside triphosphate hydrolases"/>
    <property type="match status" value="1"/>
</dbReference>
<evidence type="ECO:0000313" key="10">
    <source>
        <dbReference type="Proteomes" id="UP001595632"/>
    </source>
</evidence>
<dbReference type="GO" id="GO:0005524">
    <property type="term" value="F:ATP binding"/>
    <property type="evidence" value="ECO:0007669"/>
    <property type="project" value="UniProtKB-KW"/>
</dbReference>
<accession>A0ABV7GVL1</accession>